<evidence type="ECO:0000256" key="7">
    <source>
        <dbReference type="ARBA" id="ARBA00022777"/>
    </source>
</evidence>
<evidence type="ECO:0000313" key="13">
    <source>
        <dbReference type="Proteomes" id="UP000033934"/>
    </source>
</evidence>
<dbReference type="CDD" id="cd00082">
    <property type="entry name" value="HisKA"/>
    <property type="match status" value="1"/>
</dbReference>
<evidence type="ECO:0000256" key="6">
    <source>
        <dbReference type="ARBA" id="ARBA00022692"/>
    </source>
</evidence>
<comment type="caution">
    <text evidence="12">The sequence shown here is derived from an EMBL/GenBank/DDBJ whole genome shotgun (WGS) entry which is preliminary data.</text>
</comment>
<dbReference type="PANTHER" id="PTHR45436">
    <property type="entry name" value="SENSOR HISTIDINE KINASE YKOH"/>
    <property type="match status" value="1"/>
</dbReference>
<keyword evidence="6 10" id="KW-0812">Transmembrane</keyword>
<dbReference type="EC" id="2.7.13.3" evidence="3"/>
<dbReference type="AlphaFoldDB" id="A0A0G0LFM2"/>
<organism evidence="12 13">
    <name type="scientific">Berkelbacteria bacterium GW2011_GWA2_38_9</name>
    <dbReference type="NCBI Taxonomy" id="1618334"/>
    <lineage>
        <taxon>Bacteria</taxon>
        <taxon>Candidatus Berkelbacteria</taxon>
    </lineage>
</organism>
<evidence type="ECO:0000256" key="2">
    <source>
        <dbReference type="ARBA" id="ARBA00004370"/>
    </source>
</evidence>
<dbReference type="InterPro" id="IPR050428">
    <property type="entry name" value="TCS_sensor_his_kinase"/>
</dbReference>
<name>A0A0G0LFM2_9BACT</name>
<dbReference type="InterPro" id="IPR036097">
    <property type="entry name" value="HisK_dim/P_sf"/>
</dbReference>
<evidence type="ECO:0000256" key="10">
    <source>
        <dbReference type="SAM" id="Phobius"/>
    </source>
</evidence>
<dbReference type="InterPro" id="IPR005467">
    <property type="entry name" value="His_kinase_dom"/>
</dbReference>
<dbReference type="FunFam" id="3.30.565.10:FF:000006">
    <property type="entry name" value="Sensor histidine kinase WalK"/>
    <property type="match status" value="1"/>
</dbReference>
<dbReference type="InterPro" id="IPR003661">
    <property type="entry name" value="HisK_dim/P_dom"/>
</dbReference>
<feature type="transmembrane region" description="Helical" evidence="10">
    <location>
        <begin position="83"/>
        <end position="102"/>
    </location>
</feature>
<dbReference type="PROSITE" id="PS50109">
    <property type="entry name" value="HIS_KIN"/>
    <property type="match status" value="1"/>
</dbReference>
<dbReference type="SMART" id="SM00387">
    <property type="entry name" value="HATPase_c"/>
    <property type="match status" value="1"/>
</dbReference>
<feature type="transmembrane region" description="Helical" evidence="10">
    <location>
        <begin position="12"/>
        <end position="32"/>
    </location>
</feature>
<sequence>MPFKLTYIKLTTFYVLIIMIVSIAFSFSIHRISSSEIDRGLSRQINIFRGMPVNPSYSITFDQLEQSRLTQAEESKERLTINLIYFNLLILVLSTFASYLLAKWTLKPIRESMEAQNRFTADASHELRTPLTAIRSEIEVGLRDTELNLSDARLLLNSNLEEIAKLESLSRALLKLANGEEKKIKFAQVSLEEVLIEAYEKVAKLAEAKEIEFDNKLEDIKIIGDKTSLIELFIILLDNAIKYSSPKSKIECQISNVDGKAQVKIIDHGIGIKASELPHIFDRFYRADLSRSKEKADGYGLGLSIAKRIVEMHKATISVTSTPGQGSEFIVKF</sequence>
<dbReference type="InterPro" id="IPR003594">
    <property type="entry name" value="HATPase_dom"/>
</dbReference>
<comment type="subcellular location">
    <subcellularLocation>
        <location evidence="2">Membrane</location>
    </subcellularLocation>
</comment>
<dbReference type="InterPro" id="IPR004358">
    <property type="entry name" value="Sig_transdc_His_kin-like_C"/>
</dbReference>
<accession>A0A0G0LFM2</accession>
<keyword evidence="4" id="KW-0597">Phosphoprotein</keyword>
<protein>
    <recommendedName>
        <fullName evidence="3">histidine kinase</fullName>
        <ecNumber evidence="3">2.7.13.3</ecNumber>
    </recommendedName>
</protein>
<evidence type="ECO:0000256" key="1">
    <source>
        <dbReference type="ARBA" id="ARBA00000085"/>
    </source>
</evidence>
<dbReference type="CDD" id="cd00075">
    <property type="entry name" value="HATPase"/>
    <property type="match status" value="1"/>
</dbReference>
<evidence type="ECO:0000256" key="8">
    <source>
        <dbReference type="ARBA" id="ARBA00022989"/>
    </source>
</evidence>
<dbReference type="InterPro" id="IPR036890">
    <property type="entry name" value="HATPase_C_sf"/>
</dbReference>
<dbReference type="Gene3D" id="3.30.565.10">
    <property type="entry name" value="Histidine kinase-like ATPase, C-terminal domain"/>
    <property type="match status" value="1"/>
</dbReference>
<gene>
    <name evidence="12" type="ORF">UT11_C0001G0013</name>
</gene>
<evidence type="ECO:0000313" key="12">
    <source>
        <dbReference type="EMBL" id="KKQ90648.1"/>
    </source>
</evidence>
<evidence type="ECO:0000256" key="5">
    <source>
        <dbReference type="ARBA" id="ARBA00022679"/>
    </source>
</evidence>
<dbReference type="SUPFAM" id="SSF47384">
    <property type="entry name" value="Homodimeric domain of signal transducing histidine kinase"/>
    <property type="match status" value="1"/>
</dbReference>
<dbReference type="PANTHER" id="PTHR45436:SF5">
    <property type="entry name" value="SENSOR HISTIDINE KINASE TRCS"/>
    <property type="match status" value="1"/>
</dbReference>
<keyword evidence="9 10" id="KW-0472">Membrane</keyword>
<dbReference type="Gene3D" id="1.10.287.130">
    <property type="match status" value="1"/>
</dbReference>
<dbReference type="SMART" id="SM00388">
    <property type="entry name" value="HisKA"/>
    <property type="match status" value="1"/>
</dbReference>
<keyword evidence="7 12" id="KW-0418">Kinase</keyword>
<dbReference type="GO" id="GO:0000155">
    <property type="term" value="F:phosphorelay sensor kinase activity"/>
    <property type="evidence" value="ECO:0007669"/>
    <property type="project" value="InterPro"/>
</dbReference>
<evidence type="ECO:0000259" key="11">
    <source>
        <dbReference type="PROSITE" id="PS50109"/>
    </source>
</evidence>
<feature type="domain" description="Histidine kinase" evidence="11">
    <location>
        <begin position="122"/>
        <end position="333"/>
    </location>
</feature>
<dbReference type="GO" id="GO:0005886">
    <property type="term" value="C:plasma membrane"/>
    <property type="evidence" value="ECO:0007669"/>
    <property type="project" value="TreeGrafter"/>
</dbReference>
<evidence type="ECO:0000256" key="9">
    <source>
        <dbReference type="ARBA" id="ARBA00023136"/>
    </source>
</evidence>
<reference evidence="12 13" key="1">
    <citation type="journal article" date="2015" name="Nature">
        <title>rRNA introns, odd ribosomes, and small enigmatic genomes across a large radiation of phyla.</title>
        <authorList>
            <person name="Brown C.T."/>
            <person name="Hug L.A."/>
            <person name="Thomas B.C."/>
            <person name="Sharon I."/>
            <person name="Castelle C.J."/>
            <person name="Singh A."/>
            <person name="Wilkins M.J."/>
            <person name="Williams K.H."/>
            <person name="Banfield J.F."/>
        </authorList>
    </citation>
    <scope>NUCLEOTIDE SEQUENCE [LARGE SCALE GENOMIC DNA]</scope>
</reference>
<comment type="catalytic activity">
    <reaction evidence="1">
        <text>ATP + protein L-histidine = ADP + protein N-phospho-L-histidine.</text>
        <dbReference type="EC" id="2.7.13.3"/>
    </reaction>
</comment>
<keyword evidence="8 10" id="KW-1133">Transmembrane helix</keyword>
<dbReference type="Pfam" id="PF02518">
    <property type="entry name" value="HATPase_c"/>
    <property type="match status" value="1"/>
</dbReference>
<evidence type="ECO:0000256" key="3">
    <source>
        <dbReference type="ARBA" id="ARBA00012438"/>
    </source>
</evidence>
<keyword evidence="5" id="KW-0808">Transferase</keyword>
<dbReference type="PATRIC" id="fig|1618334.3.peg.14"/>
<dbReference type="Pfam" id="PF00512">
    <property type="entry name" value="HisKA"/>
    <property type="match status" value="1"/>
</dbReference>
<dbReference type="SUPFAM" id="SSF55874">
    <property type="entry name" value="ATPase domain of HSP90 chaperone/DNA topoisomerase II/histidine kinase"/>
    <property type="match status" value="1"/>
</dbReference>
<evidence type="ECO:0000256" key="4">
    <source>
        <dbReference type="ARBA" id="ARBA00022553"/>
    </source>
</evidence>
<proteinExistence type="predicted"/>
<dbReference type="EMBL" id="LBVO01000001">
    <property type="protein sequence ID" value="KKQ90648.1"/>
    <property type="molecule type" value="Genomic_DNA"/>
</dbReference>
<dbReference type="PRINTS" id="PR00344">
    <property type="entry name" value="BCTRLSENSOR"/>
</dbReference>
<dbReference type="Proteomes" id="UP000033934">
    <property type="component" value="Unassembled WGS sequence"/>
</dbReference>